<dbReference type="AlphaFoldDB" id="A0AAV8Z9V2"/>
<name>A0AAV8Z9V2_9CUCU</name>
<dbReference type="Proteomes" id="UP001162162">
    <property type="component" value="Unassembled WGS sequence"/>
</dbReference>
<sequence length="422" mass="49299">MIRNETEKAYYWEQYKYFRNTIVNMLKMKKSIYYENKIDCYRNDSKRMWKTLKTIIKGGHHELTVNKIQFDINSMESVANNEQDLAENFNLYFIRSIENLVTNRVEWNPPYEVNCNMFRFRPITLDKLTTLVNSLNNKMSVDEVLNAGMLKIAIDEIGEILLKLINTSLLTGCFPDKLKTSTITPIPKIINASNAKDFRPINSLPPVEKILEMAVYEQIPEYFNSNKLLINNQSGFRKCHSCETSLQLTISNFLKNIDNNKFTVTVFLDFQRAFETIDRSILLKKLQMYGVGVLNVNKTKSMIITTQYKYERLDINNINIVYENNQIELVKKIKYLGLILDNNLTFKEHLTIANSLSIMTCITVYKSIIQPHFDYCATILYMLDKNSISALQKLQNRGMRIILRCNKYTPLNNCSNKDITIF</sequence>
<dbReference type="PANTHER" id="PTHR33332">
    <property type="entry name" value="REVERSE TRANSCRIPTASE DOMAIN-CONTAINING PROTEIN"/>
    <property type="match status" value="1"/>
</dbReference>
<feature type="domain" description="Reverse transcriptase" evidence="1">
    <location>
        <begin position="195"/>
        <end position="292"/>
    </location>
</feature>
<accession>A0AAV8Z9V2</accession>
<dbReference type="InterPro" id="IPR000477">
    <property type="entry name" value="RT_dom"/>
</dbReference>
<comment type="caution">
    <text evidence="2">The sequence shown here is derived from an EMBL/GenBank/DDBJ whole genome shotgun (WGS) entry which is preliminary data.</text>
</comment>
<organism evidence="2 3">
    <name type="scientific">Aromia moschata</name>
    <dbReference type="NCBI Taxonomy" id="1265417"/>
    <lineage>
        <taxon>Eukaryota</taxon>
        <taxon>Metazoa</taxon>
        <taxon>Ecdysozoa</taxon>
        <taxon>Arthropoda</taxon>
        <taxon>Hexapoda</taxon>
        <taxon>Insecta</taxon>
        <taxon>Pterygota</taxon>
        <taxon>Neoptera</taxon>
        <taxon>Endopterygota</taxon>
        <taxon>Coleoptera</taxon>
        <taxon>Polyphaga</taxon>
        <taxon>Cucujiformia</taxon>
        <taxon>Chrysomeloidea</taxon>
        <taxon>Cerambycidae</taxon>
        <taxon>Cerambycinae</taxon>
        <taxon>Callichromatini</taxon>
        <taxon>Aromia</taxon>
    </lineage>
</organism>
<reference evidence="2" key="1">
    <citation type="journal article" date="2023" name="Insect Mol. Biol.">
        <title>Genome sequencing provides insights into the evolution of gene families encoding plant cell wall-degrading enzymes in longhorned beetles.</title>
        <authorList>
            <person name="Shin N.R."/>
            <person name="Okamura Y."/>
            <person name="Kirsch R."/>
            <person name="Pauchet Y."/>
        </authorList>
    </citation>
    <scope>NUCLEOTIDE SEQUENCE</scope>
    <source>
        <strain evidence="2">AMC_N1</strain>
    </source>
</reference>
<protein>
    <recommendedName>
        <fullName evidence="1">Reverse transcriptase domain-containing protein</fullName>
    </recommendedName>
</protein>
<dbReference type="Pfam" id="PF00078">
    <property type="entry name" value="RVT_1"/>
    <property type="match status" value="1"/>
</dbReference>
<evidence type="ECO:0000313" key="3">
    <source>
        <dbReference type="Proteomes" id="UP001162162"/>
    </source>
</evidence>
<evidence type="ECO:0000259" key="1">
    <source>
        <dbReference type="Pfam" id="PF00078"/>
    </source>
</evidence>
<keyword evidence="3" id="KW-1185">Reference proteome</keyword>
<gene>
    <name evidence="2" type="ORF">NQ318_009507</name>
</gene>
<dbReference type="EMBL" id="JAPWTK010000010">
    <property type="protein sequence ID" value="KAJ8960065.1"/>
    <property type="molecule type" value="Genomic_DNA"/>
</dbReference>
<proteinExistence type="predicted"/>
<evidence type="ECO:0000313" key="2">
    <source>
        <dbReference type="EMBL" id="KAJ8960065.1"/>
    </source>
</evidence>